<protein>
    <submittedName>
        <fullName evidence="2">Uncharacterized protein</fullName>
    </submittedName>
</protein>
<dbReference type="Proteomes" id="UP000243975">
    <property type="component" value="Unassembled WGS sequence"/>
</dbReference>
<keyword evidence="3" id="KW-1185">Reference proteome</keyword>
<evidence type="ECO:0000313" key="3">
    <source>
        <dbReference type="Proteomes" id="UP000243975"/>
    </source>
</evidence>
<comment type="caution">
    <text evidence="2">The sequence shown here is derived from an EMBL/GenBank/DDBJ whole genome shotgun (WGS) entry which is preliminary data.</text>
</comment>
<accession>A0A103XZ01</accession>
<reference evidence="2 3" key="1">
    <citation type="journal article" date="2016" name="Sci. Rep.">
        <title>The genome sequence of the outbreeding globe artichoke constructed de novo incorporating a phase-aware low-pass sequencing strategy of F1 progeny.</title>
        <authorList>
            <person name="Scaglione D."/>
            <person name="Reyes-Chin-Wo S."/>
            <person name="Acquadro A."/>
            <person name="Froenicke L."/>
            <person name="Portis E."/>
            <person name="Beitel C."/>
            <person name="Tirone M."/>
            <person name="Mauro R."/>
            <person name="Lo Monaco A."/>
            <person name="Mauromicale G."/>
            <person name="Faccioli P."/>
            <person name="Cattivelli L."/>
            <person name="Rieseberg L."/>
            <person name="Michelmore R."/>
            <person name="Lanteri S."/>
        </authorList>
    </citation>
    <scope>NUCLEOTIDE SEQUENCE [LARGE SCALE GENOMIC DNA]</scope>
    <source>
        <strain evidence="2">2C</strain>
    </source>
</reference>
<proteinExistence type="predicted"/>
<feature type="compositionally biased region" description="Basic and acidic residues" evidence="1">
    <location>
        <begin position="51"/>
        <end position="60"/>
    </location>
</feature>
<feature type="region of interest" description="Disordered" evidence="1">
    <location>
        <begin position="39"/>
        <end position="60"/>
    </location>
</feature>
<dbReference type="STRING" id="59895.A0A103XZ01"/>
<sequence length="60" mass="6640">MCSFQILKPTEKKPKFNFGINFFGSTTIAKPGNIPPGVEIKPNFLGSRAGDLPDRRDESE</sequence>
<evidence type="ECO:0000313" key="2">
    <source>
        <dbReference type="EMBL" id="KVH99405.1"/>
    </source>
</evidence>
<organism evidence="2 3">
    <name type="scientific">Cynara cardunculus var. scolymus</name>
    <name type="common">Globe artichoke</name>
    <name type="synonym">Cynara scolymus</name>
    <dbReference type="NCBI Taxonomy" id="59895"/>
    <lineage>
        <taxon>Eukaryota</taxon>
        <taxon>Viridiplantae</taxon>
        <taxon>Streptophyta</taxon>
        <taxon>Embryophyta</taxon>
        <taxon>Tracheophyta</taxon>
        <taxon>Spermatophyta</taxon>
        <taxon>Magnoliopsida</taxon>
        <taxon>eudicotyledons</taxon>
        <taxon>Gunneridae</taxon>
        <taxon>Pentapetalae</taxon>
        <taxon>asterids</taxon>
        <taxon>campanulids</taxon>
        <taxon>Asterales</taxon>
        <taxon>Asteraceae</taxon>
        <taxon>Carduoideae</taxon>
        <taxon>Cardueae</taxon>
        <taxon>Carduinae</taxon>
        <taxon>Cynara</taxon>
    </lineage>
</organism>
<dbReference type="Gramene" id="KVH99405">
    <property type="protein sequence ID" value="KVH99405"/>
    <property type="gene ID" value="Ccrd_022361"/>
</dbReference>
<evidence type="ECO:0000256" key="1">
    <source>
        <dbReference type="SAM" id="MobiDB-lite"/>
    </source>
</evidence>
<name>A0A103XZ01_CYNCS</name>
<dbReference type="AlphaFoldDB" id="A0A103XZ01"/>
<dbReference type="EMBL" id="LEKV01003562">
    <property type="protein sequence ID" value="KVH99405.1"/>
    <property type="molecule type" value="Genomic_DNA"/>
</dbReference>
<gene>
    <name evidence="2" type="ORF">Ccrd_022361</name>
</gene>